<feature type="chain" id="PRO_5045563842" evidence="1">
    <location>
        <begin position="28"/>
        <end position="266"/>
    </location>
</feature>
<dbReference type="Proteomes" id="UP001525968">
    <property type="component" value="Unassembled WGS sequence"/>
</dbReference>
<keyword evidence="1" id="KW-0732">Signal</keyword>
<organism evidence="2 3">
    <name type="scientific">Acidovorax bellezanensis</name>
    <dbReference type="NCBI Taxonomy" id="2976702"/>
    <lineage>
        <taxon>Bacteria</taxon>
        <taxon>Pseudomonadati</taxon>
        <taxon>Pseudomonadota</taxon>
        <taxon>Betaproteobacteria</taxon>
        <taxon>Burkholderiales</taxon>
        <taxon>Comamonadaceae</taxon>
        <taxon>Acidovorax</taxon>
    </lineage>
</organism>
<dbReference type="EMBL" id="JAODYH010000007">
    <property type="protein sequence ID" value="MCT9812178.1"/>
    <property type="molecule type" value="Genomic_DNA"/>
</dbReference>
<dbReference type="RefSeq" id="WP_261501415.1">
    <property type="nucleotide sequence ID" value="NZ_JAODYH010000007.1"/>
</dbReference>
<feature type="signal peptide" evidence="1">
    <location>
        <begin position="1"/>
        <end position="27"/>
    </location>
</feature>
<accession>A0ABT2PPK2</accession>
<comment type="caution">
    <text evidence="2">The sequence shown here is derived from an EMBL/GenBank/DDBJ whole genome shotgun (WGS) entry which is preliminary data.</text>
</comment>
<evidence type="ECO:0000313" key="2">
    <source>
        <dbReference type="EMBL" id="MCT9812178.1"/>
    </source>
</evidence>
<protein>
    <submittedName>
        <fullName evidence="2">Uncharacterized protein</fullName>
    </submittedName>
</protein>
<reference evidence="2 3" key="1">
    <citation type="submission" date="2022-09" db="EMBL/GenBank/DDBJ databases">
        <title>Draft genome of isolate Be4.</title>
        <authorList>
            <person name="Sanchez-Castro I."/>
            <person name="Martinez-Rodriguez P."/>
            <person name="Descostes M."/>
            <person name="Merroun M."/>
        </authorList>
    </citation>
    <scope>NUCLEOTIDE SEQUENCE [LARGE SCALE GENOMIC DNA]</scope>
    <source>
        <strain evidence="2 3">Be4</strain>
    </source>
</reference>
<proteinExistence type="predicted"/>
<evidence type="ECO:0000313" key="3">
    <source>
        <dbReference type="Proteomes" id="UP001525968"/>
    </source>
</evidence>
<sequence>MMRLKSLLATALAAFAFVASGMAPAYAADVVRMKFSDGRSDLVGIENVNAVLRTVGVRASQVDIPQEAKPVLRAIKGRTFTDQEKAQLLKSFSLNRAQLLEQVRLAGRQPAAPRGGYLEIEAVDAGMYPNVNDLKTLTPSVLAQVNQRFGRLHVNTWEDGMGIDETMTVIAGGPFTWFFALPNGVVTRVTADAVGPDDKAFRISYPGLTIHGGFMPVDGVAVGIAHGPKKFVIRHEESSVSNAQLLGTNPWIDYRGDMPRLNDKVK</sequence>
<name>A0ABT2PPK2_9BURK</name>
<gene>
    <name evidence="2" type="ORF">N0K08_16145</name>
</gene>
<evidence type="ECO:0000256" key="1">
    <source>
        <dbReference type="SAM" id="SignalP"/>
    </source>
</evidence>
<keyword evidence="3" id="KW-1185">Reference proteome</keyword>